<proteinExistence type="predicted"/>
<dbReference type="RefSeq" id="WP_376803762.1">
    <property type="nucleotide sequence ID" value="NZ_JAKFWN010000006.1"/>
</dbReference>
<sequence length="192" mass="21479">MSEDPIPGAGQRFSGSGEAPEAGRKGAGDRPRFLLARRLRKIFTATNISLVVALCSVLSSAYQSWNYSRSIDSVQRNVLRAENLRTCRDIIDVFFQFRLKAEDANARLADASRPTDLRTLAYHFGALSTFLANFREDDVRGLYAKLSWDMLRVAKEAETLSPDEFASLFASIDETFTTLNDDCAKSAQRRLL</sequence>
<dbReference type="AlphaFoldDB" id="A0A1W9I054"/>
<evidence type="ECO:0000313" key="3">
    <source>
        <dbReference type="Proteomes" id="UP000192872"/>
    </source>
</evidence>
<organism evidence="2 3">
    <name type="scientific">Candidatus Raskinella chloraquaticus</name>
    <dbReference type="NCBI Taxonomy" id="1951219"/>
    <lineage>
        <taxon>Bacteria</taxon>
        <taxon>Pseudomonadati</taxon>
        <taxon>Pseudomonadota</taxon>
        <taxon>Alphaproteobacteria</taxon>
        <taxon>Hyphomicrobiales</taxon>
        <taxon>Phreatobacteraceae</taxon>
        <taxon>Candidatus Raskinella</taxon>
    </lineage>
</organism>
<feature type="region of interest" description="Disordered" evidence="1">
    <location>
        <begin position="1"/>
        <end position="28"/>
    </location>
</feature>
<evidence type="ECO:0000256" key="1">
    <source>
        <dbReference type="SAM" id="MobiDB-lite"/>
    </source>
</evidence>
<reference evidence="2 3" key="1">
    <citation type="journal article" date="2017" name="Water Res.">
        <title>Comammox in drinking water systems.</title>
        <authorList>
            <person name="Wang Y."/>
            <person name="Ma L."/>
            <person name="Mao Y."/>
            <person name="Jiang X."/>
            <person name="Xia Y."/>
            <person name="Yu K."/>
            <person name="Li B."/>
            <person name="Zhang T."/>
        </authorList>
    </citation>
    <scope>NUCLEOTIDE SEQUENCE [LARGE SCALE GENOMIC DNA]</scope>
    <source>
        <strain evidence="2">SG_bin8</strain>
    </source>
</reference>
<comment type="caution">
    <text evidence="2">The sequence shown here is derived from an EMBL/GenBank/DDBJ whole genome shotgun (WGS) entry which is preliminary data.</text>
</comment>
<dbReference type="Proteomes" id="UP000192872">
    <property type="component" value="Unassembled WGS sequence"/>
</dbReference>
<dbReference type="STRING" id="1827387.A4S15_05980"/>
<protein>
    <recommendedName>
        <fullName evidence="4">Chemotaxis methyl-accepting receptor HlyB-like 4HB MCP domain-containing protein</fullName>
    </recommendedName>
</protein>
<gene>
    <name evidence="2" type="ORF">A4S15_05980</name>
</gene>
<evidence type="ECO:0008006" key="4">
    <source>
        <dbReference type="Google" id="ProtNLM"/>
    </source>
</evidence>
<accession>A0A1W9I054</accession>
<evidence type="ECO:0000313" key="2">
    <source>
        <dbReference type="EMBL" id="OQW52942.1"/>
    </source>
</evidence>
<name>A0A1W9I054_9HYPH</name>
<dbReference type="EMBL" id="LWDL01000011">
    <property type="protein sequence ID" value="OQW52942.1"/>
    <property type="molecule type" value="Genomic_DNA"/>
</dbReference>